<gene>
    <name evidence="2" type="ordered locus">BathyCg00313</name>
</gene>
<geneLocation type="chloroplast" evidence="2"/>
<evidence type="ECO:0000313" key="3">
    <source>
        <dbReference type="Proteomes" id="UP000198341"/>
    </source>
</evidence>
<feature type="coiled-coil region" evidence="1">
    <location>
        <begin position="32"/>
        <end position="59"/>
    </location>
</feature>
<dbReference type="EMBL" id="FO082259">
    <property type="protein sequence ID" value="CCO65925.1"/>
    <property type="molecule type" value="Genomic_DNA"/>
</dbReference>
<evidence type="ECO:0000313" key="2">
    <source>
        <dbReference type="EMBL" id="CCO65925.1"/>
    </source>
</evidence>
<evidence type="ECO:0000256" key="1">
    <source>
        <dbReference type="SAM" id="Coils"/>
    </source>
</evidence>
<dbReference type="AlphaFoldDB" id="K8F1H3"/>
<keyword evidence="3" id="KW-1185">Reference proteome</keyword>
<name>K8F1H3_9CHLO</name>
<dbReference type="RefSeq" id="YP_009056870.1">
    <property type="nucleotide sequence ID" value="NC_024811.1"/>
</dbReference>
<keyword evidence="2" id="KW-0150">Chloroplast</keyword>
<dbReference type="KEGG" id="bpg:BathyCg00313"/>
<dbReference type="GeneID" id="20314137"/>
<keyword evidence="1" id="KW-0175">Coiled coil</keyword>
<sequence>MYPLHGDLFSCNCAYALSYGLLLLRGILYEAKKVEQLRLKKLNKRLTEKKARCLNEEDLVLYPLKHIGV</sequence>
<reference evidence="2 3" key="1">
    <citation type="submission" date="2011-10" db="EMBL/GenBank/DDBJ databases">
        <authorList>
            <person name="Genoscope - CEA"/>
        </authorList>
    </citation>
    <scope>NUCLEOTIDE SEQUENCE [LARGE SCALE GENOMIC DNA]</scope>
    <source>
        <strain evidence="2 3">RCC 1105</strain>
    </source>
</reference>
<protein>
    <submittedName>
        <fullName evidence="2">N/a</fullName>
    </submittedName>
</protein>
<proteinExistence type="predicted"/>
<organism evidence="2 3">
    <name type="scientific">Bathycoccus prasinos</name>
    <dbReference type="NCBI Taxonomy" id="41875"/>
    <lineage>
        <taxon>Eukaryota</taxon>
        <taxon>Viridiplantae</taxon>
        <taxon>Chlorophyta</taxon>
        <taxon>Mamiellophyceae</taxon>
        <taxon>Mamiellales</taxon>
        <taxon>Bathycoccaceae</taxon>
        <taxon>Bathycoccus</taxon>
    </lineage>
</organism>
<accession>K8F1H3</accession>
<dbReference type="Proteomes" id="UP000198341">
    <property type="component" value="Chloroplast Pltd"/>
</dbReference>
<keyword evidence="2" id="KW-0934">Plastid</keyword>